<feature type="domain" description="EamA" evidence="7">
    <location>
        <begin position="160"/>
        <end position="296"/>
    </location>
</feature>
<feature type="transmembrane region" description="Helical" evidence="6">
    <location>
        <begin position="191"/>
        <end position="210"/>
    </location>
</feature>
<evidence type="ECO:0000256" key="1">
    <source>
        <dbReference type="ARBA" id="ARBA00004141"/>
    </source>
</evidence>
<dbReference type="EMBL" id="JAQQXR010000005">
    <property type="protein sequence ID" value="MDC8758746.1"/>
    <property type="molecule type" value="Genomic_DNA"/>
</dbReference>
<dbReference type="RefSeq" id="WP_273671503.1">
    <property type="nucleotide sequence ID" value="NZ_JAQQXR010000005.1"/>
</dbReference>
<dbReference type="Proteomes" id="UP001221208">
    <property type="component" value="Unassembled WGS sequence"/>
</dbReference>
<evidence type="ECO:0000256" key="5">
    <source>
        <dbReference type="ARBA" id="ARBA00023136"/>
    </source>
</evidence>
<feature type="transmembrane region" description="Helical" evidence="6">
    <location>
        <begin position="72"/>
        <end position="93"/>
    </location>
</feature>
<dbReference type="Gene3D" id="1.10.3730.20">
    <property type="match status" value="1"/>
</dbReference>
<feature type="transmembrane region" description="Helical" evidence="6">
    <location>
        <begin position="130"/>
        <end position="148"/>
    </location>
</feature>
<feature type="transmembrane region" description="Helical" evidence="6">
    <location>
        <begin position="99"/>
        <end position="118"/>
    </location>
</feature>
<accession>A0ABT5K189</accession>
<dbReference type="InterPro" id="IPR037185">
    <property type="entry name" value="EmrE-like"/>
</dbReference>
<evidence type="ECO:0000259" key="7">
    <source>
        <dbReference type="Pfam" id="PF00892"/>
    </source>
</evidence>
<keyword evidence="9" id="KW-1185">Reference proteome</keyword>
<gene>
    <name evidence="8" type="ORF">OIK44_14270</name>
</gene>
<proteinExistence type="inferred from homology"/>
<reference evidence="8 9" key="1">
    <citation type="submission" date="2022-10" db="EMBL/GenBank/DDBJ databases">
        <title>Janthinobacterium sp. hw3 Genome sequencing.</title>
        <authorList>
            <person name="Park S."/>
        </authorList>
    </citation>
    <scope>NUCLEOTIDE SEQUENCE [LARGE SCALE GENOMIC DNA]</scope>
    <source>
        <strain evidence="9">hw3</strain>
    </source>
</reference>
<keyword evidence="4 6" id="KW-1133">Transmembrane helix</keyword>
<protein>
    <submittedName>
        <fullName evidence="8">DMT family transporter</fullName>
    </submittedName>
</protein>
<evidence type="ECO:0000256" key="3">
    <source>
        <dbReference type="ARBA" id="ARBA00022692"/>
    </source>
</evidence>
<feature type="transmembrane region" description="Helical" evidence="6">
    <location>
        <begin position="222"/>
        <end position="242"/>
    </location>
</feature>
<evidence type="ECO:0000313" key="8">
    <source>
        <dbReference type="EMBL" id="MDC8758746.1"/>
    </source>
</evidence>
<feature type="domain" description="EamA" evidence="7">
    <location>
        <begin position="13"/>
        <end position="144"/>
    </location>
</feature>
<dbReference type="PANTHER" id="PTHR32322">
    <property type="entry name" value="INNER MEMBRANE TRANSPORTER"/>
    <property type="match status" value="1"/>
</dbReference>
<dbReference type="Pfam" id="PF00892">
    <property type="entry name" value="EamA"/>
    <property type="match status" value="2"/>
</dbReference>
<organism evidence="8 9">
    <name type="scientific">Janthinobacterium fluminis</name>
    <dbReference type="NCBI Taxonomy" id="2987524"/>
    <lineage>
        <taxon>Bacteria</taxon>
        <taxon>Pseudomonadati</taxon>
        <taxon>Pseudomonadota</taxon>
        <taxon>Betaproteobacteria</taxon>
        <taxon>Burkholderiales</taxon>
        <taxon>Oxalobacteraceae</taxon>
        <taxon>Janthinobacterium</taxon>
    </lineage>
</organism>
<name>A0ABT5K189_9BURK</name>
<dbReference type="SUPFAM" id="SSF103481">
    <property type="entry name" value="Multidrug resistance efflux transporter EmrE"/>
    <property type="match status" value="2"/>
</dbReference>
<comment type="caution">
    <text evidence="8">The sequence shown here is derived from an EMBL/GenBank/DDBJ whole genome shotgun (WGS) entry which is preliminary data.</text>
</comment>
<comment type="subcellular location">
    <subcellularLocation>
        <location evidence="1">Membrane</location>
        <topology evidence="1">Multi-pass membrane protein</topology>
    </subcellularLocation>
</comment>
<feature type="transmembrane region" description="Helical" evidence="6">
    <location>
        <begin position="279"/>
        <end position="297"/>
    </location>
</feature>
<feature type="transmembrane region" description="Helical" evidence="6">
    <location>
        <begin position="254"/>
        <end position="273"/>
    </location>
</feature>
<evidence type="ECO:0000256" key="4">
    <source>
        <dbReference type="ARBA" id="ARBA00022989"/>
    </source>
</evidence>
<evidence type="ECO:0000256" key="2">
    <source>
        <dbReference type="ARBA" id="ARBA00007362"/>
    </source>
</evidence>
<sequence>MSATRKPLDGFAAGLMLVLCLCWGLQQVAVKATAPSMSPMLQTGLRCGGAALLVWALMRWRGQRFAIGDGTLWPGIAAGVLFAAEFLCVALGLNYTSASHIVVFLYAAPIFTVLGLHWGVAGERLGHRQWLGICAAFAGIALAFSNGLGEAGGGWGRTLIGDALALLGSLFWAATTIVVRRSALSEAAPTTTLLYQLAVAALILLALAIVGGDVAAVKMTGMAWLSLFFQVVVIAFASYLAWFWMLRRYLASRIATFSFLTPLFGVGFGVALLGEQLSLRFGAGAALVLAGIVLVNLRRS</sequence>
<feature type="transmembrane region" description="Helical" evidence="6">
    <location>
        <begin position="43"/>
        <end position="60"/>
    </location>
</feature>
<dbReference type="PANTHER" id="PTHR32322:SF2">
    <property type="entry name" value="EAMA DOMAIN-CONTAINING PROTEIN"/>
    <property type="match status" value="1"/>
</dbReference>
<keyword evidence="3 6" id="KW-0812">Transmembrane</keyword>
<comment type="similarity">
    <text evidence="2">Belongs to the EamA transporter family.</text>
</comment>
<feature type="transmembrane region" description="Helical" evidence="6">
    <location>
        <begin position="160"/>
        <end position="179"/>
    </location>
</feature>
<evidence type="ECO:0000256" key="6">
    <source>
        <dbReference type="SAM" id="Phobius"/>
    </source>
</evidence>
<keyword evidence="5 6" id="KW-0472">Membrane</keyword>
<evidence type="ECO:0000313" key="9">
    <source>
        <dbReference type="Proteomes" id="UP001221208"/>
    </source>
</evidence>
<dbReference type="InterPro" id="IPR000620">
    <property type="entry name" value="EamA_dom"/>
</dbReference>
<dbReference type="InterPro" id="IPR050638">
    <property type="entry name" value="AA-Vitamin_Transporters"/>
</dbReference>